<feature type="coiled-coil region" evidence="2">
    <location>
        <begin position="818"/>
        <end position="845"/>
    </location>
</feature>
<evidence type="ECO:0000256" key="2">
    <source>
        <dbReference type="SAM" id="Coils"/>
    </source>
</evidence>
<gene>
    <name evidence="4" type="ORF">BS50DRAFT_532593</name>
</gene>
<dbReference type="PROSITE" id="PS50005">
    <property type="entry name" value="TPR"/>
    <property type="match status" value="2"/>
</dbReference>
<dbReference type="SMART" id="SM00028">
    <property type="entry name" value="TPR"/>
    <property type="match status" value="3"/>
</dbReference>
<feature type="compositionally biased region" description="Acidic residues" evidence="3">
    <location>
        <begin position="724"/>
        <end position="734"/>
    </location>
</feature>
<dbReference type="PANTHER" id="PTHR23082:SF0">
    <property type="entry name" value="GENERAL TRANSCRIPTION FACTOR 3C POLYPEPTIDE 3"/>
    <property type="match status" value="1"/>
</dbReference>
<feature type="repeat" description="TPR" evidence="1">
    <location>
        <begin position="1155"/>
        <end position="1188"/>
    </location>
</feature>
<dbReference type="GO" id="GO:0000127">
    <property type="term" value="C:transcription factor TFIIIC complex"/>
    <property type="evidence" value="ECO:0007669"/>
    <property type="project" value="TreeGrafter"/>
</dbReference>
<proteinExistence type="predicted"/>
<evidence type="ECO:0000313" key="4">
    <source>
        <dbReference type="EMBL" id="PSN62906.1"/>
    </source>
</evidence>
<feature type="repeat" description="TPR" evidence="1">
    <location>
        <begin position="1071"/>
        <end position="1104"/>
    </location>
</feature>
<dbReference type="InterPro" id="IPR039340">
    <property type="entry name" value="Tfc4/TFIIIC-102/Sfc4"/>
</dbReference>
<dbReference type="OrthoDB" id="9991317at2759"/>
<evidence type="ECO:0000256" key="1">
    <source>
        <dbReference type="PROSITE-ProRule" id="PRU00339"/>
    </source>
</evidence>
<dbReference type="Gene3D" id="1.25.40.10">
    <property type="entry name" value="Tetratricopeptide repeat domain"/>
    <property type="match status" value="2"/>
</dbReference>
<evidence type="ECO:0000256" key="3">
    <source>
        <dbReference type="SAM" id="MobiDB-lite"/>
    </source>
</evidence>
<dbReference type="PANTHER" id="PTHR23082">
    <property type="entry name" value="TRANSCRIPTION INITIATION FACTOR IIIC TFIIIC , POLYPEPTIDE 3-RELATED"/>
    <property type="match status" value="1"/>
</dbReference>
<keyword evidence="2" id="KW-0175">Coiled coil</keyword>
<dbReference type="AlphaFoldDB" id="A0A2T2NCD8"/>
<sequence>MYPRKNTHSNQWSPRPQPANARRFLPRQGGQFHNVPIPAPNANSQHQDPRQHQNHQFVAPHQLYQHPPAEFANGNIEQPQASYDAGRFQDPINQAFTANLPIVHEGFIPAPGKEDEDDYPSLPLGYRDTFFHADSDDEYSADERELEAAEERLLQEIEEKNDNSEIDSDYSVPDAELEEGDPDEMLPEDAEFTDEEEERRAVRTSGRGTRGGQRGRPPGKSKGALRGSLSVKGRKRGVPGRPKGKRGPRAIADPGPEFRDLQRLANEAYVNEDYRLALEHASKAVQLNPEIFVAYSLLSEIYVAMGEEQKAIETLIMGAPTKRDKELWFHIIDRVKALDEKKYPQFMEKEKTAIVLECLRAIITLDADDYDARTQKLEIEASLGHISRCIRLCRKMLTMRPYDASVLKLMATMGTSSVKQKRLHIEKIVKSWDNSIAYFLANDEPATSDLDWSMLNLYLDLLDRAGEYDRALSRLKTVARWLQNRKEETYWDMQQDDREFDIEDVPRRITVPEFSRSNNRKRRYGEILPLEMRAKLGLFRLRQTPSNFAEAMFHFQMLDPDDDSPDALVFDYQDIFCDVADALHEFNHDRDALRFYEPVCRTKWNKMPLRSFIGMYTCYKNLGETEKAEEIIPVIENWRAVNVDDLAVVAKFFEDIGMDDEAMLRAEAAYRNGGGGQLRKIGFQGYENLREHFFSLRRKAQGKHSARKARARQTARALKAATGEDGESDAEVEGSEPLSFGLAVERPREGLFRSRKLRNRDGPKAFLPMEPEKLEGTDISVDTIAHKMFRKKLDSLAREFAEELRSARSHQREIVASFERLDEIADAAEKGAEDAANEIVSITRELIEEFSTFDLFYSNRREDFRGYFRRLGGGEIWKDGALVALAVISNNVEDGQAEFEIKEKPTVVPQEFHGVHFDKWVDAFARYAIILAHRGDERACFSTLDVAIRSNIIFRSQKYHHDLEVCRLVCALVVDDSVQASSAVRWLLRTYPFSTEVLRLYSSMNRMCSIPNGFATGAAHKVLMRYIKTMDYVLLSKEDRDWYNFRGHDRASWMPQAVSSEIVDFVKDHDPALFALLGHVLASGGSYVAALNYYIRALAITPDDASLNLSIGVTYIQHALKRLSENRQYQIQQGLAFINRYYEIRTKTKIAIYCSEAEYNVGRVWHSLGLISQALPAYERCIALSERVQEESMSRGKIDGSHTEDFASEAAFAIQSIYILAGNAEAAREMTGNVLVIE</sequence>
<feature type="compositionally biased region" description="Basic residues" evidence="3">
    <location>
        <begin position="232"/>
        <end position="248"/>
    </location>
</feature>
<accession>A0A2T2NCD8</accession>
<dbReference type="InterPro" id="IPR011990">
    <property type="entry name" value="TPR-like_helical_dom_sf"/>
</dbReference>
<dbReference type="InterPro" id="IPR019734">
    <property type="entry name" value="TPR_rpt"/>
</dbReference>
<organism evidence="4 5">
    <name type="scientific">Corynespora cassiicola Philippines</name>
    <dbReference type="NCBI Taxonomy" id="1448308"/>
    <lineage>
        <taxon>Eukaryota</taxon>
        <taxon>Fungi</taxon>
        <taxon>Dikarya</taxon>
        <taxon>Ascomycota</taxon>
        <taxon>Pezizomycotina</taxon>
        <taxon>Dothideomycetes</taxon>
        <taxon>Pleosporomycetidae</taxon>
        <taxon>Pleosporales</taxon>
        <taxon>Corynesporascaceae</taxon>
        <taxon>Corynespora</taxon>
    </lineage>
</organism>
<evidence type="ECO:0000313" key="5">
    <source>
        <dbReference type="Proteomes" id="UP000240883"/>
    </source>
</evidence>
<feature type="region of interest" description="Disordered" evidence="3">
    <location>
        <begin position="712"/>
        <end position="736"/>
    </location>
</feature>
<protein>
    <submittedName>
        <fullName evidence="4">TPR-like protein</fullName>
    </submittedName>
</protein>
<dbReference type="GO" id="GO:0006383">
    <property type="term" value="P:transcription by RNA polymerase III"/>
    <property type="evidence" value="ECO:0007669"/>
    <property type="project" value="InterPro"/>
</dbReference>
<dbReference type="Proteomes" id="UP000240883">
    <property type="component" value="Unassembled WGS sequence"/>
</dbReference>
<feature type="compositionally biased region" description="Acidic residues" evidence="3">
    <location>
        <begin position="175"/>
        <end position="197"/>
    </location>
</feature>
<dbReference type="SUPFAM" id="SSF48452">
    <property type="entry name" value="TPR-like"/>
    <property type="match status" value="2"/>
</dbReference>
<keyword evidence="1" id="KW-0802">TPR repeat</keyword>
<dbReference type="STRING" id="1448308.A0A2T2NCD8"/>
<feature type="region of interest" description="Disordered" evidence="3">
    <location>
        <begin position="157"/>
        <end position="256"/>
    </location>
</feature>
<reference evidence="4 5" key="1">
    <citation type="journal article" date="2018" name="Front. Microbiol.">
        <title>Genome-Wide Analysis of Corynespora cassiicola Leaf Fall Disease Putative Effectors.</title>
        <authorList>
            <person name="Lopez D."/>
            <person name="Ribeiro S."/>
            <person name="Label P."/>
            <person name="Fumanal B."/>
            <person name="Venisse J.S."/>
            <person name="Kohler A."/>
            <person name="de Oliveira R.R."/>
            <person name="Labutti K."/>
            <person name="Lipzen A."/>
            <person name="Lail K."/>
            <person name="Bauer D."/>
            <person name="Ohm R.A."/>
            <person name="Barry K.W."/>
            <person name="Spatafora J."/>
            <person name="Grigoriev I.V."/>
            <person name="Martin F.M."/>
            <person name="Pujade-Renaud V."/>
        </authorList>
    </citation>
    <scope>NUCLEOTIDE SEQUENCE [LARGE SCALE GENOMIC DNA]</scope>
    <source>
        <strain evidence="4 5">Philippines</strain>
    </source>
</reference>
<name>A0A2T2NCD8_CORCC</name>
<feature type="region of interest" description="Disordered" evidence="3">
    <location>
        <begin position="1"/>
        <end position="53"/>
    </location>
</feature>
<dbReference type="EMBL" id="KZ678141">
    <property type="protein sequence ID" value="PSN62906.1"/>
    <property type="molecule type" value="Genomic_DNA"/>
</dbReference>
<keyword evidence="5" id="KW-1185">Reference proteome</keyword>